<dbReference type="InterPro" id="IPR010982">
    <property type="entry name" value="Lambda_DNA-bd_dom_sf"/>
</dbReference>
<gene>
    <name evidence="3" type="ORF">SAMN05216225_103715</name>
</gene>
<reference evidence="3 4" key="1">
    <citation type="submission" date="2016-11" db="EMBL/GenBank/DDBJ databases">
        <authorList>
            <person name="Jaros S."/>
            <person name="Januszkiewicz K."/>
            <person name="Wedrychowicz H."/>
        </authorList>
    </citation>
    <scope>NUCLEOTIDE SEQUENCE [LARGE SCALE GENOMIC DNA]</scope>
    <source>
        <strain evidence="3 4">IBRC-M 10683</strain>
    </source>
</reference>
<dbReference type="InterPro" id="IPR001387">
    <property type="entry name" value="Cro/C1-type_HTH"/>
</dbReference>
<dbReference type="Gene3D" id="1.10.260.40">
    <property type="entry name" value="lambda repressor-like DNA-binding domains"/>
    <property type="match status" value="1"/>
</dbReference>
<dbReference type="InterPro" id="IPR050807">
    <property type="entry name" value="TransReg_Diox_bact_type"/>
</dbReference>
<dbReference type="PROSITE" id="PS50943">
    <property type="entry name" value="HTH_CROC1"/>
    <property type="match status" value="1"/>
</dbReference>
<dbReference type="AlphaFoldDB" id="A0A1M5KBT2"/>
<keyword evidence="4" id="KW-1185">Reference proteome</keyword>
<evidence type="ECO:0000313" key="4">
    <source>
        <dbReference type="Proteomes" id="UP000183988"/>
    </source>
</evidence>
<accession>A0A1M5KBT2</accession>
<dbReference type="OrthoDB" id="8115576at2"/>
<dbReference type="Pfam" id="PF12844">
    <property type="entry name" value="HTH_19"/>
    <property type="match status" value="1"/>
</dbReference>
<evidence type="ECO:0000256" key="1">
    <source>
        <dbReference type="ARBA" id="ARBA00023125"/>
    </source>
</evidence>
<dbReference type="STRING" id="930117.SAMN05216225_103715"/>
<dbReference type="GO" id="GO:0003700">
    <property type="term" value="F:DNA-binding transcription factor activity"/>
    <property type="evidence" value="ECO:0007669"/>
    <property type="project" value="TreeGrafter"/>
</dbReference>
<dbReference type="Proteomes" id="UP000183988">
    <property type="component" value="Unassembled WGS sequence"/>
</dbReference>
<evidence type="ECO:0000259" key="2">
    <source>
        <dbReference type="PROSITE" id="PS50943"/>
    </source>
</evidence>
<dbReference type="CDD" id="cd00093">
    <property type="entry name" value="HTH_XRE"/>
    <property type="match status" value="1"/>
</dbReference>
<dbReference type="PANTHER" id="PTHR46797:SF24">
    <property type="entry name" value="DNA-BINDING PHAGE PROTEIN"/>
    <property type="match status" value="1"/>
</dbReference>
<dbReference type="SUPFAM" id="SSF47413">
    <property type="entry name" value="lambda repressor-like DNA-binding domains"/>
    <property type="match status" value="1"/>
</dbReference>
<dbReference type="GO" id="GO:0005829">
    <property type="term" value="C:cytosol"/>
    <property type="evidence" value="ECO:0007669"/>
    <property type="project" value="TreeGrafter"/>
</dbReference>
<dbReference type="EMBL" id="FQVW01000037">
    <property type="protein sequence ID" value="SHG50070.1"/>
    <property type="molecule type" value="Genomic_DNA"/>
</dbReference>
<dbReference type="GO" id="GO:0003677">
    <property type="term" value="F:DNA binding"/>
    <property type="evidence" value="ECO:0007669"/>
    <property type="project" value="UniProtKB-KW"/>
</dbReference>
<feature type="domain" description="HTH cro/C1-type" evidence="2">
    <location>
        <begin position="8"/>
        <end position="62"/>
    </location>
</feature>
<dbReference type="PANTHER" id="PTHR46797">
    <property type="entry name" value="HTH-TYPE TRANSCRIPTIONAL REGULATOR"/>
    <property type="match status" value="1"/>
</dbReference>
<sequence>MSGLGDRLRKLRLERGLEPEKMAQQLQFTKSVIWSYELEKKEPSVSHIKRLADFFDVSTDYLVNGIEEKQPTLQIDLENRNKNRHRLLIDGVELSEEELTDVVAFIKAKRLLKK</sequence>
<keyword evidence="1" id="KW-0238">DNA-binding</keyword>
<protein>
    <submittedName>
        <fullName evidence="3">Helix-turn-helix domain-containing protein</fullName>
    </submittedName>
</protein>
<proteinExistence type="predicted"/>
<organism evidence="3 4">
    <name type="scientific">Ornithinibacillus halophilus</name>
    <dbReference type="NCBI Taxonomy" id="930117"/>
    <lineage>
        <taxon>Bacteria</taxon>
        <taxon>Bacillati</taxon>
        <taxon>Bacillota</taxon>
        <taxon>Bacilli</taxon>
        <taxon>Bacillales</taxon>
        <taxon>Bacillaceae</taxon>
        <taxon>Ornithinibacillus</taxon>
    </lineage>
</organism>
<dbReference type="SMART" id="SM00530">
    <property type="entry name" value="HTH_XRE"/>
    <property type="match status" value="1"/>
</dbReference>
<evidence type="ECO:0000313" key="3">
    <source>
        <dbReference type="EMBL" id="SHG50070.1"/>
    </source>
</evidence>
<name>A0A1M5KBT2_9BACI</name>